<dbReference type="OrthoDB" id="10265891at2759"/>
<dbReference type="EMBL" id="LSRX01001041">
    <property type="protein sequence ID" value="OLP84461.1"/>
    <property type="molecule type" value="Genomic_DNA"/>
</dbReference>
<protein>
    <submittedName>
        <fullName evidence="4">Putative monooxygenase</fullName>
    </submittedName>
</protein>
<dbReference type="PANTHER" id="PTHR32332">
    <property type="entry name" value="2-NITROPROPANE DIOXYGENASE"/>
    <property type="match status" value="1"/>
</dbReference>
<evidence type="ECO:0000256" key="3">
    <source>
        <dbReference type="ARBA" id="ARBA00023002"/>
    </source>
</evidence>
<dbReference type="Pfam" id="PF03060">
    <property type="entry name" value="NMO"/>
    <property type="match status" value="1"/>
</dbReference>
<evidence type="ECO:0000256" key="1">
    <source>
        <dbReference type="ARBA" id="ARBA00022630"/>
    </source>
</evidence>
<dbReference type="OMA" id="GIWDRAD"/>
<proteinExistence type="predicted"/>
<dbReference type="GO" id="GO:0018580">
    <property type="term" value="F:nitronate monooxygenase activity"/>
    <property type="evidence" value="ECO:0007669"/>
    <property type="project" value="InterPro"/>
</dbReference>
<comment type="caution">
    <text evidence="4">The sequence shown here is derived from an EMBL/GenBank/DDBJ whole genome shotgun (WGS) entry which is preliminary data.</text>
</comment>
<organism evidence="4 5">
    <name type="scientific">Symbiodinium microadriaticum</name>
    <name type="common">Dinoflagellate</name>
    <name type="synonym">Zooxanthella microadriatica</name>
    <dbReference type="NCBI Taxonomy" id="2951"/>
    <lineage>
        <taxon>Eukaryota</taxon>
        <taxon>Sar</taxon>
        <taxon>Alveolata</taxon>
        <taxon>Dinophyceae</taxon>
        <taxon>Suessiales</taxon>
        <taxon>Symbiodiniaceae</taxon>
        <taxon>Symbiodinium</taxon>
    </lineage>
</organism>
<evidence type="ECO:0000256" key="2">
    <source>
        <dbReference type="ARBA" id="ARBA00022643"/>
    </source>
</evidence>
<dbReference type="InterPro" id="IPR004136">
    <property type="entry name" value="NMO"/>
</dbReference>
<keyword evidence="2" id="KW-0288">FMN</keyword>
<sequence>MALQTPLTDLLGIKHPIMLAGMNGVSHSDLAAAVSNAGGIGSIGGLTMTPKVLTKEITWLKNALADKSLPFGVDLAIPQIGGNARKTNHDYTHGHLPELIDIIVAEKVKLFICAVGVPPQWAVDKLHAGGVVIANMVGSVRNTQKALDAGVDIIIAQGTEGGGHTGDIGTMCLIPQVVDACRGRRNAFGGPVVCVAAGGIFDGRGLAAALGLGASGVWVGTRFICAEESAAPQAHKDKVIAAGSQDTLRTLVLSGRPLRLIPNDWVQSWEKDPAKIKDLCDQGIVPLTHDMKDPESDSEKRKGIFDAINSLAGQAVGGVRSVEPAQKIVEDMITQATDVLRGNALMISKL</sequence>
<evidence type="ECO:0000313" key="5">
    <source>
        <dbReference type="Proteomes" id="UP000186817"/>
    </source>
</evidence>
<evidence type="ECO:0000313" key="4">
    <source>
        <dbReference type="EMBL" id="OLP84461.1"/>
    </source>
</evidence>
<dbReference type="PANTHER" id="PTHR32332:SF31">
    <property type="entry name" value="2-NITROPROPANE DIOXYGENASE FAMILY, PUTATIVE (AFU_ORTHOLOGUE AFUA_2G09850)-RELATED"/>
    <property type="match status" value="1"/>
</dbReference>
<keyword evidence="3" id="KW-0560">Oxidoreductase</keyword>
<dbReference type="SUPFAM" id="SSF51412">
    <property type="entry name" value="Inosine monophosphate dehydrogenase (IMPDH)"/>
    <property type="match status" value="1"/>
</dbReference>
<keyword evidence="4" id="KW-0503">Monooxygenase</keyword>
<keyword evidence="5" id="KW-1185">Reference proteome</keyword>
<dbReference type="InterPro" id="IPR013785">
    <property type="entry name" value="Aldolase_TIM"/>
</dbReference>
<reference evidence="4 5" key="1">
    <citation type="submission" date="2016-02" db="EMBL/GenBank/DDBJ databases">
        <title>Genome analysis of coral dinoflagellate symbionts highlights evolutionary adaptations to a symbiotic lifestyle.</title>
        <authorList>
            <person name="Aranda M."/>
            <person name="Li Y."/>
            <person name="Liew Y.J."/>
            <person name="Baumgarten S."/>
            <person name="Simakov O."/>
            <person name="Wilson M."/>
            <person name="Piel J."/>
            <person name="Ashoor H."/>
            <person name="Bougouffa S."/>
            <person name="Bajic V.B."/>
            <person name="Ryu T."/>
            <person name="Ravasi T."/>
            <person name="Bayer T."/>
            <person name="Micklem G."/>
            <person name="Kim H."/>
            <person name="Bhak J."/>
            <person name="Lajeunesse T.C."/>
            <person name="Voolstra C.R."/>
        </authorList>
    </citation>
    <scope>NUCLEOTIDE SEQUENCE [LARGE SCALE GENOMIC DNA]</scope>
    <source>
        <strain evidence="4 5">CCMP2467</strain>
    </source>
</reference>
<dbReference type="AlphaFoldDB" id="A0A1Q9CNF7"/>
<accession>A0A1Q9CNF7</accession>
<dbReference type="Gene3D" id="3.20.20.70">
    <property type="entry name" value="Aldolase class I"/>
    <property type="match status" value="1"/>
</dbReference>
<name>A0A1Q9CNF7_SYMMI</name>
<keyword evidence="1" id="KW-0285">Flavoprotein</keyword>
<dbReference type="Proteomes" id="UP000186817">
    <property type="component" value="Unassembled WGS sequence"/>
</dbReference>
<gene>
    <name evidence="4" type="ORF">AK812_SmicGene34662</name>
</gene>
<dbReference type="CDD" id="cd04730">
    <property type="entry name" value="NPD_like"/>
    <property type="match status" value="1"/>
</dbReference>